<proteinExistence type="inferred from homology"/>
<feature type="domain" description="ABC transmembrane type-1" evidence="9">
    <location>
        <begin position="94"/>
        <end position="278"/>
    </location>
</feature>
<feature type="transmembrane region" description="Helical" evidence="7">
    <location>
        <begin position="132"/>
        <end position="154"/>
    </location>
</feature>
<sequence>MTELSPPQQTSAAGPEPVPASASASASASAPRFGLQRGTGAGTVLLPSAGLLVALGVWWLLTSVLKVVHPAVLPPPGAVLSAFAAAPARFLEHTGDTTVETLAGFVLSTACGVLIGLSLAGSPLLERMFTPLLVAVNAVPKIALGPLLVGALGWGQKPVLTMVFLLCFFPIVLSTATGLTSTPADLAELARSLDASRWQAFRKVRLPAALPQIFVGLKVAMPLAAIGAVIGEFQAGESGLGYLIVQASGVGDAATAWVAIILIGLMSIVLYFALVLMERFALPWVRETTSRN</sequence>
<evidence type="ECO:0000313" key="11">
    <source>
        <dbReference type="Proteomes" id="UP001601197"/>
    </source>
</evidence>
<evidence type="ECO:0000256" key="4">
    <source>
        <dbReference type="ARBA" id="ARBA00022692"/>
    </source>
</evidence>
<evidence type="ECO:0000256" key="3">
    <source>
        <dbReference type="ARBA" id="ARBA00022475"/>
    </source>
</evidence>
<comment type="similarity">
    <text evidence="7">Belongs to the binding-protein-dependent transport system permease family.</text>
</comment>
<evidence type="ECO:0000259" key="9">
    <source>
        <dbReference type="PROSITE" id="PS50928"/>
    </source>
</evidence>
<dbReference type="InterPro" id="IPR035906">
    <property type="entry name" value="MetI-like_sf"/>
</dbReference>
<keyword evidence="3" id="KW-1003">Cell membrane</keyword>
<feature type="transmembrane region" description="Helical" evidence="7">
    <location>
        <begin position="254"/>
        <end position="276"/>
    </location>
</feature>
<dbReference type="Proteomes" id="UP001601197">
    <property type="component" value="Unassembled WGS sequence"/>
</dbReference>
<accession>A0ABW6L653</accession>
<dbReference type="SUPFAM" id="SSF161098">
    <property type="entry name" value="MetI-like"/>
    <property type="match status" value="1"/>
</dbReference>
<feature type="region of interest" description="Disordered" evidence="8">
    <location>
        <begin position="1"/>
        <end position="23"/>
    </location>
</feature>
<reference evidence="10 11" key="1">
    <citation type="submission" date="2024-10" db="EMBL/GenBank/DDBJ databases">
        <title>The Natural Products Discovery Center: Release of the First 8490 Sequenced Strains for Exploring Actinobacteria Biosynthetic Diversity.</title>
        <authorList>
            <person name="Kalkreuter E."/>
            <person name="Kautsar S.A."/>
            <person name="Yang D."/>
            <person name="Bader C.D."/>
            <person name="Teijaro C.N."/>
            <person name="Fluegel L."/>
            <person name="Davis C.M."/>
            <person name="Simpson J.R."/>
            <person name="Lauterbach L."/>
            <person name="Steele A.D."/>
            <person name="Gui C."/>
            <person name="Meng S."/>
            <person name="Li G."/>
            <person name="Viehrig K."/>
            <person name="Ye F."/>
            <person name="Su P."/>
            <person name="Kiefer A.F."/>
            <person name="Nichols A."/>
            <person name="Cepeda A.J."/>
            <person name="Yan W."/>
            <person name="Fan B."/>
            <person name="Jiang Y."/>
            <person name="Adhikari A."/>
            <person name="Zheng C.-J."/>
            <person name="Schuster L."/>
            <person name="Cowan T.M."/>
            <person name="Smanski M.J."/>
            <person name="Chevrette M.G."/>
            <person name="De Carvalho L.P.S."/>
            <person name="Shen B."/>
        </authorList>
    </citation>
    <scope>NUCLEOTIDE SEQUENCE [LARGE SCALE GENOMIC DNA]</scope>
    <source>
        <strain evidence="10 11">NPDC007147</strain>
    </source>
</reference>
<dbReference type="EMBL" id="JBIAFJ010000058">
    <property type="protein sequence ID" value="MFE9174528.1"/>
    <property type="molecule type" value="Genomic_DNA"/>
</dbReference>
<dbReference type="PROSITE" id="PS50928">
    <property type="entry name" value="ABC_TM1"/>
    <property type="match status" value="1"/>
</dbReference>
<keyword evidence="11" id="KW-1185">Reference proteome</keyword>
<evidence type="ECO:0000256" key="6">
    <source>
        <dbReference type="ARBA" id="ARBA00023136"/>
    </source>
</evidence>
<feature type="compositionally biased region" description="Polar residues" evidence="8">
    <location>
        <begin position="1"/>
        <end position="10"/>
    </location>
</feature>
<gene>
    <name evidence="10" type="ORF">ACFYNZ_34710</name>
</gene>
<protein>
    <submittedName>
        <fullName evidence="10">ABC transporter permease</fullName>
    </submittedName>
</protein>
<feature type="transmembrane region" description="Helical" evidence="7">
    <location>
        <begin position="41"/>
        <end position="61"/>
    </location>
</feature>
<feature type="compositionally biased region" description="Low complexity" evidence="8">
    <location>
        <begin position="11"/>
        <end position="23"/>
    </location>
</feature>
<evidence type="ECO:0000256" key="7">
    <source>
        <dbReference type="RuleBase" id="RU363032"/>
    </source>
</evidence>
<dbReference type="Gene3D" id="1.10.3720.10">
    <property type="entry name" value="MetI-like"/>
    <property type="match status" value="1"/>
</dbReference>
<dbReference type="Pfam" id="PF00528">
    <property type="entry name" value="BPD_transp_1"/>
    <property type="match status" value="1"/>
</dbReference>
<dbReference type="PANTHER" id="PTHR30151:SF20">
    <property type="entry name" value="ABC TRANSPORTER PERMEASE PROTEIN HI_0355-RELATED"/>
    <property type="match status" value="1"/>
</dbReference>
<keyword evidence="5 7" id="KW-1133">Transmembrane helix</keyword>
<feature type="transmembrane region" description="Helical" evidence="7">
    <location>
        <begin position="208"/>
        <end position="234"/>
    </location>
</feature>
<dbReference type="PANTHER" id="PTHR30151">
    <property type="entry name" value="ALKANE SULFONATE ABC TRANSPORTER-RELATED, MEMBRANE SUBUNIT"/>
    <property type="match status" value="1"/>
</dbReference>
<dbReference type="CDD" id="cd06261">
    <property type="entry name" value="TM_PBP2"/>
    <property type="match status" value="1"/>
</dbReference>
<keyword evidence="4 7" id="KW-0812">Transmembrane</keyword>
<comment type="caution">
    <text evidence="10">The sequence shown here is derived from an EMBL/GenBank/DDBJ whole genome shotgun (WGS) entry which is preliminary data.</text>
</comment>
<evidence type="ECO:0000256" key="2">
    <source>
        <dbReference type="ARBA" id="ARBA00022448"/>
    </source>
</evidence>
<keyword evidence="2 7" id="KW-0813">Transport</keyword>
<comment type="subcellular location">
    <subcellularLocation>
        <location evidence="1 7">Cell membrane</location>
        <topology evidence="1 7">Multi-pass membrane protein</topology>
    </subcellularLocation>
</comment>
<organism evidence="10 11">
    <name type="scientific">Streptomyces kebangsaanensis</name>
    <dbReference type="NCBI Taxonomy" id="864058"/>
    <lineage>
        <taxon>Bacteria</taxon>
        <taxon>Bacillati</taxon>
        <taxon>Actinomycetota</taxon>
        <taxon>Actinomycetes</taxon>
        <taxon>Kitasatosporales</taxon>
        <taxon>Streptomycetaceae</taxon>
        <taxon>Streptomyces</taxon>
    </lineage>
</organism>
<dbReference type="RefSeq" id="WP_388354549.1">
    <property type="nucleotide sequence ID" value="NZ_JBIAFJ010000058.1"/>
</dbReference>
<evidence type="ECO:0000256" key="5">
    <source>
        <dbReference type="ARBA" id="ARBA00022989"/>
    </source>
</evidence>
<evidence type="ECO:0000313" key="10">
    <source>
        <dbReference type="EMBL" id="MFE9174528.1"/>
    </source>
</evidence>
<keyword evidence="6 7" id="KW-0472">Membrane</keyword>
<name>A0ABW6L653_9ACTN</name>
<evidence type="ECO:0000256" key="1">
    <source>
        <dbReference type="ARBA" id="ARBA00004651"/>
    </source>
</evidence>
<feature type="transmembrane region" description="Helical" evidence="7">
    <location>
        <begin position="102"/>
        <end position="120"/>
    </location>
</feature>
<evidence type="ECO:0000256" key="8">
    <source>
        <dbReference type="SAM" id="MobiDB-lite"/>
    </source>
</evidence>
<dbReference type="InterPro" id="IPR000515">
    <property type="entry name" value="MetI-like"/>
</dbReference>
<feature type="transmembrane region" description="Helical" evidence="7">
    <location>
        <begin position="160"/>
        <end position="187"/>
    </location>
</feature>